<protein>
    <submittedName>
        <fullName evidence="2">Uncharacterized protein</fullName>
    </submittedName>
</protein>
<evidence type="ECO:0000313" key="2">
    <source>
        <dbReference type="EMBL" id="KXV23057.1"/>
    </source>
</evidence>
<dbReference type="AlphaFoldDB" id="A0A149S8J0"/>
<proteinExistence type="predicted"/>
<sequence>MNNYVIIFVVFTGAFAFLVSCAARYKKETKLILDKAHHLSLMQESLRVVLAEKNCPDEVKHNLILMAAACQKKETAEVMIRELRKFTSRLSNTRKKGKEAEITNMPNSPHFQKNFGVCVVTSISMASLVTQGDTNIASEILGEMFGKEEKVGKFNVNARLPRTEKISLYGYDNIPDFGCLA</sequence>
<dbReference type="EMBL" id="LHZF01000033">
    <property type="protein sequence ID" value="KXV23057.1"/>
    <property type="molecule type" value="Genomic_DNA"/>
</dbReference>
<name>A0A149S8J0_9PROT</name>
<keyword evidence="1" id="KW-1133">Transmembrane helix</keyword>
<gene>
    <name evidence="2" type="ORF">AD933_00205</name>
</gene>
<feature type="transmembrane region" description="Helical" evidence="1">
    <location>
        <begin position="6"/>
        <end position="25"/>
    </location>
</feature>
<keyword evidence="1" id="KW-0472">Membrane</keyword>
<evidence type="ECO:0000313" key="3">
    <source>
        <dbReference type="Proteomes" id="UP000075526"/>
    </source>
</evidence>
<dbReference type="RefSeq" id="WP_061507203.1">
    <property type="nucleotide sequence ID" value="NZ_LHZF01000033.1"/>
</dbReference>
<organism evidence="2 3">
    <name type="scientific">Acetobacter malorum</name>
    <dbReference type="NCBI Taxonomy" id="178901"/>
    <lineage>
        <taxon>Bacteria</taxon>
        <taxon>Pseudomonadati</taxon>
        <taxon>Pseudomonadota</taxon>
        <taxon>Alphaproteobacteria</taxon>
        <taxon>Acetobacterales</taxon>
        <taxon>Acetobacteraceae</taxon>
        <taxon>Acetobacter</taxon>
    </lineage>
</organism>
<evidence type="ECO:0000256" key="1">
    <source>
        <dbReference type="SAM" id="Phobius"/>
    </source>
</evidence>
<reference evidence="2 3" key="1">
    <citation type="submission" date="2015-06" db="EMBL/GenBank/DDBJ databases">
        <title>Improved classification and identification of acetic acid bacteria using matrix-assisted laser desorption/ionization time-of-flight mass spectrometry; Gluconobacter nephelii and Gluconobacter uchimurae are later heterotypic synonyms of Gluconobacter japonicus and Gluconobacter oxydans, respectively.</title>
        <authorList>
            <person name="Li L."/>
            <person name="Cleenwerck I."/>
            <person name="De Vuyst L."/>
            <person name="Vandamme P."/>
        </authorList>
    </citation>
    <scope>NUCLEOTIDE SEQUENCE [LARGE SCALE GENOMIC DNA]</scope>
    <source>
        <strain evidence="2 3">LMG 1552</strain>
    </source>
</reference>
<dbReference type="PATRIC" id="fig|178901.13.peg.676"/>
<comment type="caution">
    <text evidence="2">The sequence shown here is derived from an EMBL/GenBank/DDBJ whole genome shotgun (WGS) entry which is preliminary data.</text>
</comment>
<dbReference type="Proteomes" id="UP000075526">
    <property type="component" value="Unassembled WGS sequence"/>
</dbReference>
<accession>A0A149S8J0</accession>
<keyword evidence="1" id="KW-0812">Transmembrane</keyword>